<keyword evidence="12" id="KW-1185">Reference proteome</keyword>
<dbReference type="Proteomes" id="UP000219465">
    <property type="component" value="Unassembled WGS sequence"/>
</dbReference>
<dbReference type="Pfam" id="PF01311">
    <property type="entry name" value="Bac_export_1"/>
    <property type="match status" value="1"/>
</dbReference>
<keyword evidence="7 10" id="KW-0472">Membrane</keyword>
<dbReference type="OrthoDB" id="9779817at2"/>
<evidence type="ECO:0000256" key="8">
    <source>
        <dbReference type="ARBA" id="ARBA00023143"/>
    </source>
</evidence>
<evidence type="ECO:0000313" key="11">
    <source>
        <dbReference type="EMBL" id="SOE18197.1"/>
    </source>
</evidence>
<evidence type="ECO:0000256" key="3">
    <source>
        <dbReference type="ARBA" id="ARBA00021717"/>
    </source>
</evidence>
<dbReference type="NCBIfam" id="TIGR01400">
    <property type="entry name" value="fliR"/>
    <property type="match status" value="1"/>
</dbReference>
<keyword evidence="4 10" id="KW-1003">Cell membrane</keyword>
<evidence type="ECO:0000256" key="9">
    <source>
        <dbReference type="NCBIfam" id="TIGR01400"/>
    </source>
</evidence>
<dbReference type="PRINTS" id="PR00953">
    <property type="entry name" value="TYPE3IMRPROT"/>
</dbReference>
<proteinExistence type="inferred from homology"/>
<evidence type="ECO:0000256" key="7">
    <source>
        <dbReference type="ARBA" id="ARBA00023136"/>
    </source>
</evidence>
<evidence type="ECO:0000256" key="4">
    <source>
        <dbReference type="ARBA" id="ARBA00022475"/>
    </source>
</evidence>
<keyword evidence="6 10" id="KW-1133">Transmembrane helix</keyword>
<dbReference type="EMBL" id="OCPC01000004">
    <property type="protein sequence ID" value="SOE18197.1"/>
    <property type="molecule type" value="Genomic_DNA"/>
</dbReference>
<dbReference type="PANTHER" id="PTHR30065">
    <property type="entry name" value="FLAGELLAR BIOSYNTHETIC PROTEIN FLIR"/>
    <property type="match status" value="1"/>
</dbReference>
<accession>A0A286IDU8</accession>
<feature type="transmembrane region" description="Helical" evidence="10">
    <location>
        <begin position="38"/>
        <end position="55"/>
    </location>
</feature>
<name>A0A286IDU8_9HYPH</name>
<feature type="transmembrane region" description="Helical" evidence="10">
    <location>
        <begin position="6"/>
        <end position="26"/>
    </location>
</feature>
<evidence type="ECO:0000256" key="6">
    <source>
        <dbReference type="ARBA" id="ARBA00022989"/>
    </source>
</evidence>
<organism evidence="11 12">
    <name type="scientific">Hoeflea halophila</name>
    <dbReference type="NCBI Taxonomy" id="714899"/>
    <lineage>
        <taxon>Bacteria</taxon>
        <taxon>Pseudomonadati</taxon>
        <taxon>Pseudomonadota</taxon>
        <taxon>Alphaproteobacteria</taxon>
        <taxon>Hyphomicrobiales</taxon>
        <taxon>Rhizobiaceae</taxon>
        <taxon>Hoeflea</taxon>
    </lineage>
</organism>
<keyword evidence="5 10" id="KW-0812">Transmembrane</keyword>
<dbReference type="InterPro" id="IPR002010">
    <property type="entry name" value="T3SS_IM_R"/>
</dbReference>
<feature type="transmembrane region" description="Helical" evidence="10">
    <location>
        <begin position="67"/>
        <end position="91"/>
    </location>
</feature>
<dbReference type="GO" id="GO:0006605">
    <property type="term" value="P:protein targeting"/>
    <property type="evidence" value="ECO:0007669"/>
    <property type="project" value="UniProtKB-UniRule"/>
</dbReference>
<feature type="transmembrane region" description="Helical" evidence="10">
    <location>
        <begin position="127"/>
        <end position="154"/>
    </location>
</feature>
<evidence type="ECO:0000313" key="12">
    <source>
        <dbReference type="Proteomes" id="UP000219465"/>
    </source>
</evidence>
<feature type="transmembrane region" description="Helical" evidence="10">
    <location>
        <begin position="174"/>
        <end position="198"/>
    </location>
</feature>
<dbReference type="GO" id="GO:0009425">
    <property type="term" value="C:bacterial-type flagellum basal body"/>
    <property type="evidence" value="ECO:0007669"/>
    <property type="project" value="UniProtKB-SubCell"/>
</dbReference>
<keyword evidence="11" id="KW-0966">Cell projection</keyword>
<protein>
    <recommendedName>
        <fullName evidence="3 9">Flagellar biosynthetic protein FliR</fullName>
    </recommendedName>
</protein>
<evidence type="ECO:0000256" key="10">
    <source>
        <dbReference type="RuleBase" id="RU362071"/>
    </source>
</evidence>
<dbReference type="PANTHER" id="PTHR30065:SF1">
    <property type="entry name" value="SURFACE PRESENTATION OF ANTIGENS PROTEIN SPAR"/>
    <property type="match status" value="1"/>
</dbReference>
<keyword evidence="11" id="KW-0969">Cilium</keyword>
<comment type="function">
    <text evidence="1 10">Role in flagellar biosynthesis.</text>
</comment>
<sequence length="251" mass="27236">MIEDPEGTVLALFLAFCRIGGCFMVLPGFSSFRVPLQIRLFLAVAVSMALLPTLWDTIYPNVQGGGSSYVLLVGAELFIGVTLGLVARFIVVSLQYAGTAMSMAIGFNSSPGGGIIENEPEGQLTALITFTALFILFLTDFHHMIIASLVRSYGFMPMTTGFEPRMALMTLTDTLANAFMLVLRLASPFLAYGLIFNLSIGMVNKLAPQIPVYFISIPFILAGGLILLYFGSNTFFTLFSNGFADLFSRLI</sequence>
<evidence type="ECO:0000256" key="1">
    <source>
        <dbReference type="ARBA" id="ARBA00002578"/>
    </source>
</evidence>
<comment type="subcellular location">
    <subcellularLocation>
        <location evidence="10">Cell membrane</location>
        <topology evidence="10">Multi-pass membrane protein</topology>
    </subcellularLocation>
    <subcellularLocation>
        <location evidence="10">Bacterial flagellum basal body</location>
    </subcellularLocation>
</comment>
<evidence type="ECO:0000256" key="5">
    <source>
        <dbReference type="ARBA" id="ARBA00022692"/>
    </source>
</evidence>
<keyword evidence="8 10" id="KW-0975">Bacterial flagellum</keyword>
<evidence type="ECO:0000256" key="2">
    <source>
        <dbReference type="ARBA" id="ARBA00009772"/>
    </source>
</evidence>
<dbReference type="GO" id="GO:0005886">
    <property type="term" value="C:plasma membrane"/>
    <property type="evidence" value="ECO:0007669"/>
    <property type="project" value="UniProtKB-SubCell"/>
</dbReference>
<keyword evidence="11" id="KW-0282">Flagellum</keyword>
<dbReference type="RefSeq" id="WP_097108650.1">
    <property type="nucleotide sequence ID" value="NZ_OCPC01000004.1"/>
</dbReference>
<feature type="transmembrane region" description="Helical" evidence="10">
    <location>
        <begin position="210"/>
        <end position="230"/>
    </location>
</feature>
<comment type="similarity">
    <text evidence="2 10">Belongs to the FliR/MopE/SpaR family.</text>
</comment>
<gene>
    <name evidence="11" type="ORF">SAMN05877838_3115</name>
</gene>
<dbReference type="GO" id="GO:0044780">
    <property type="term" value="P:bacterial-type flagellum assembly"/>
    <property type="evidence" value="ECO:0007669"/>
    <property type="project" value="UniProtKB-UniRule"/>
</dbReference>
<reference evidence="12" key="1">
    <citation type="submission" date="2017-08" db="EMBL/GenBank/DDBJ databases">
        <authorList>
            <person name="Varghese N."/>
            <person name="Submissions S."/>
        </authorList>
    </citation>
    <scope>NUCLEOTIDE SEQUENCE [LARGE SCALE GENOMIC DNA]</scope>
    <source>
        <strain evidence="12">KCTC 23107</strain>
    </source>
</reference>
<dbReference type="AlphaFoldDB" id="A0A286IDU8"/>
<dbReference type="InterPro" id="IPR006303">
    <property type="entry name" value="FliR"/>
</dbReference>